<feature type="signal peptide" evidence="1">
    <location>
        <begin position="1"/>
        <end position="28"/>
    </location>
</feature>
<keyword evidence="3" id="KW-1185">Reference proteome</keyword>
<evidence type="ECO:0000313" key="2">
    <source>
        <dbReference type="EMBL" id="PQM53733.1"/>
    </source>
</evidence>
<sequence length="185" mass="19782">MRVFAFASVLAPAVAVLACSSPSEPAKADPSVNEQQTVNRLTNDIWPAVSLYNLQPSQSSPGAVQFSAVIDPHLRSGDAGAAYTELRSVARQLGRQGEYDPQTRTTHGNDGMTVAHVDVQSVHNDVATLNVCYTYTHSWYENIADTQRGPGASEATVGLVNVDNTWYLHSITDDHVVPGCGAVNS</sequence>
<evidence type="ECO:0008006" key="4">
    <source>
        <dbReference type="Google" id="ProtNLM"/>
    </source>
</evidence>
<dbReference type="EMBL" id="PUEV01000012">
    <property type="protein sequence ID" value="PQM53733.1"/>
    <property type="molecule type" value="Genomic_DNA"/>
</dbReference>
<keyword evidence="1" id="KW-0732">Signal</keyword>
<feature type="chain" id="PRO_5040775301" description="Lipoprotein" evidence="1">
    <location>
        <begin position="29"/>
        <end position="185"/>
    </location>
</feature>
<dbReference type="PROSITE" id="PS51257">
    <property type="entry name" value="PROKAR_LIPOPROTEIN"/>
    <property type="match status" value="1"/>
</dbReference>
<organism evidence="2 3">
    <name type="scientific">Mycolicibacter virginiensis</name>
    <dbReference type="NCBI Taxonomy" id="1795032"/>
    <lineage>
        <taxon>Bacteria</taxon>
        <taxon>Bacillati</taxon>
        <taxon>Actinomycetota</taxon>
        <taxon>Actinomycetes</taxon>
        <taxon>Mycobacteriales</taxon>
        <taxon>Mycobacteriaceae</taxon>
        <taxon>Mycolicibacter</taxon>
    </lineage>
</organism>
<evidence type="ECO:0000313" key="3">
    <source>
        <dbReference type="Proteomes" id="UP000237911"/>
    </source>
</evidence>
<dbReference type="Proteomes" id="UP000237911">
    <property type="component" value="Unassembled WGS sequence"/>
</dbReference>
<name>A0A9X7IQX7_9MYCO</name>
<dbReference type="AlphaFoldDB" id="A0A9X7IQX7"/>
<gene>
    <name evidence="2" type="ORF">C5U48_02680</name>
</gene>
<comment type="caution">
    <text evidence="2">The sequence shown here is derived from an EMBL/GenBank/DDBJ whole genome shotgun (WGS) entry which is preliminary data.</text>
</comment>
<proteinExistence type="predicted"/>
<reference evidence="2 3" key="1">
    <citation type="submission" date="2018-02" db="EMBL/GenBank/DDBJ databases">
        <title>Draft genome sequence of Mycobacterium virginiense isolated from mud of a swine farm in Japan.</title>
        <authorList>
            <person name="Ohya K."/>
        </authorList>
    </citation>
    <scope>NUCLEOTIDE SEQUENCE [LARGE SCALE GENOMIC DNA]</scope>
    <source>
        <strain evidence="2 3">GF75</strain>
    </source>
</reference>
<evidence type="ECO:0000256" key="1">
    <source>
        <dbReference type="SAM" id="SignalP"/>
    </source>
</evidence>
<protein>
    <recommendedName>
        <fullName evidence="4">Lipoprotein</fullName>
    </recommendedName>
</protein>
<accession>A0A9X7IQX7</accession>